<evidence type="ECO:0000256" key="1">
    <source>
        <dbReference type="SAM" id="MobiDB-lite"/>
    </source>
</evidence>
<feature type="compositionally biased region" description="Basic and acidic residues" evidence="1">
    <location>
        <begin position="7"/>
        <end position="17"/>
    </location>
</feature>
<protein>
    <submittedName>
        <fullName evidence="2">Uncharacterized protein</fullName>
    </submittedName>
</protein>
<name>A0A543A401_9ACTN</name>
<keyword evidence="3" id="KW-1185">Reference proteome</keyword>
<feature type="region of interest" description="Disordered" evidence="1">
    <location>
        <begin position="1"/>
        <end position="76"/>
    </location>
</feature>
<proteinExistence type="predicted"/>
<sequence>MSAQPSREPDPAREPGRPRSPGKASDQASGKASDKASDQAPEQVPLADVQGTFAFYLQPRLEPPRPPGEDSGDDAVAPPIPIAPADRLDSWVPRFAQMAAEVVGGDRPASQLVRWTTKDVSSELRYRASLTARSGAYDPGTGRNQPLRPRVQRSHVYKVSDDIGEANVTVQFGDGFRALALRFERRGANWICTVLNFGLYD</sequence>
<reference evidence="2 3" key="1">
    <citation type="submission" date="2019-06" db="EMBL/GenBank/DDBJ databases">
        <title>Sequencing the genomes of 1000 actinobacteria strains.</title>
        <authorList>
            <person name="Klenk H.-P."/>
        </authorList>
    </citation>
    <scope>NUCLEOTIDE SEQUENCE [LARGE SCALE GENOMIC DNA]</scope>
    <source>
        <strain evidence="2 3">DSM 25218</strain>
    </source>
</reference>
<evidence type="ECO:0000313" key="2">
    <source>
        <dbReference type="EMBL" id="TQL67315.1"/>
    </source>
</evidence>
<gene>
    <name evidence="2" type="ORF">FB381_1189</name>
</gene>
<dbReference type="EMBL" id="VFOV01000001">
    <property type="protein sequence ID" value="TQL67315.1"/>
    <property type="molecule type" value="Genomic_DNA"/>
</dbReference>
<dbReference type="AlphaFoldDB" id="A0A543A401"/>
<dbReference type="Pfam" id="PF20060">
    <property type="entry name" value="DUF6459"/>
    <property type="match status" value="1"/>
</dbReference>
<evidence type="ECO:0000313" key="3">
    <source>
        <dbReference type="Proteomes" id="UP000320209"/>
    </source>
</evidence>
<dbReference type="InterPro" id="IPR045596">
    <property type="entry name" value="DUF6459"/>
</dbReference>
<organism evidence="2 3">
    <name type="scientific">Nocardioides albertanoniae</name>
    <dbReference type="NCBI Taxonomy" id="1175486"/>
    <lineage>
        <taxon>Bacteria</taxon>
        <taxon>Bacillati</taxon>
        <taxon>Actinomycetota</taxon>
        <taxon>Actinomycetes</taxon>
        <taxon>Propionibacteriales</taxon>
        <taxon>Nocardioidaceae</taxon>
        <taxon>Nocardioides</taxon>
    </lineage>
</organism>
<dbReference type="Proteomes" id="UP000320209">
    <property type="component" value="Unassembled WGS sequence"/>
</dbReference>
<comment type="caution">
    <text evidence="2">The sequence shown here is derived from an EMBL/GenBank/DDBJ whole genome shotgun (WGS) entry which is preliminary data.</text>
</comment>
<accession>A0A543A401</accession>